<evidence type="ECO:0000313" key="4">
    <source>
        <dbReference type="EMBL" id="JAB70165.1"/>
    </source>
</evidence>
<dbReference type="GO" id="GO:0016485">
    <property type="term" value="P:protein processing"/>
    <property type="evidence" value="ECO:0007669"/>
    <property type="project" value="TreeGrafter"/>
</dbReference>
<organism evidence="4">
    <name type="scientific">Ixodes ricinus</name>
    <name type="common">Common tick</name>
    <name type="synonym">Acarus ricinus</name>
    <dbReference type="NCBI Taxonomy" id="34613"/>
    <lineage>
        <taxon>Eukaryota</taxon>
        <taxon>Metazoa</taxon>
        <taxon>Ecdysozoa</taxon>
        <taxon>Arthropoda</taxon>
        <taxon>Chelicerata</taxon>
        <taxon>Arachnida</taxon>
        <taxon>Acari</taxon>
        <taxon>Parasitiformes</taxon>
        <taxon>Ixodida</taxon>
        <taxon>Ixodoidea</taxon>
        <taxon>Ixodidae</taxon>
        <taxon>Ixodinae</taxon>
        <taxon>Ixodes</taxon>
    </lineage>
</organism>
<proteinExistence type="evidence at transcript level"/>
<evidence type="ECO:0000256" key="2">
    <source>
        <dbReference type="SAM" id="SignalP"/>
    </source>
</evidence>
<dbReference type="InterPro" id="IPR000718">
    <property type="entry name" value="Peptidase_M13"/>
</dbReference>
<feature type="chain" id="PRO_5004733908" evidence="2">
    <location>
        <begin position="23"/>
        <end position="565"/>
    </location>
</feature>
<dbReference type="GO" id="GO:0004222">
    <property type="term" value="F:metalloendopeptidase activity"/>
    <property type="evidence" value="ECO:0007669"/>
    <property type="project" value="InterPro"/>
</dbReference>
<dbReference type="InterPro" id="IPR042089">
    <property type="entry name" value="Peptidase_M13_dom_2"/>
</dbReference>
<evidence type="ECO:0000259" key="3">
    <source>
        <dbReference type="Pfam" id="PF05649"/>
    </source>
</evidence>
<comment type="similarity">
    <text evidence="1">Belongs to the peptidase M13 family.</text>
</comment>
<feature type="signal peptide" evidence="2">
    <location>
        <begin position="1"/>
        <end position="22"/>
    </location>
</feature>
<protein>
    <submittedName>
        <fullName evidence="4">Putative peptidase family m13 includes neprilysin</fullName>
    </submittedName>
</protein>
<name>V5GIT1_IXORI</name>
<dbReference type="Gene3D" id="1.10.1380.10">
    <property type="entry name" value="Neutral endopeptidase , domain2"/>
    <property type="match status" value="1"/>
</dbReference>
<dbReference type="EMBL" id="GANP01014303">
    <property type="protein sequence ID" value="JAB70165.1"/>
    <property type="molecule type" value="mRNA"/>
</dbReference>
<keyword evidence="2" id="KW-0732">Signal</keyword>
<evidence type="ECO:0000256" key="1">
    <source>
        <dbReference type="ARBA" id="ARBA00007357"/>
    </source>
</evidence>
<dbReference type="InterPro" id="IPR008753">
    <property type="entry name" value="Peptidase_M13_N"/>
</dbReference>
<sequence>MRTRAFFALLVWVLTVSYEAWTIDVPENVVNGVCRSSKCKKVADRILNDMDKSVEPCTDFYGFVCGRWIKRTRIPDGAPFVNRLSEAARMVETNMKRILESHQESPREKVLNLMATAYKVCKNTAILQSKDLNDFKKAFGQQGFTDWPKKKSENSPGKTRDIIKNYGWFGLFGIDVSVNVFQVTKHAIVMSLPVFEPLSLELLEDLAGAELQAYKRFIVQVITTIKTSLSSDEAQEIADSIYAFEIEQVQASRFPSSDIIETTVAKIDEVLKSDLKLKDTIKHHFNNKKVSLRGEEGVIIWTPGYYRDIFETITENGAVNLYNLLGWKRACLLMKYSRKDLLDMYNGLMKTVDPLYNHKPIENVCISDLMTNMKYAFGSIYVERYFTSEEIKREVREISDKVKDSIVKMIKKKGWIDAVTQTEALDKVRYMRSMIGYPDWVRDKVKVQQLFKHVNSFNLRMSYIQIFVLLFSNNLRVNYEKIHLQVQSEEEWDSRFFCMLMDSTSPRLNSFSLYAGLLQEPLYVQGVPVAVNLGSVGWFSGHELTLRLLYYLFGIPKLRFNWPVS</sequence>
<dbReference type="PANTHER" id="PTHR11733:SF167">
    <property type="entry name" value="FI17812P1-RELATED"/>
    <property type="match status" value="1"/>
</dbReference>
<dbReference type="GO" id="GO:0005886">
    <property type="term" value="C:plasma membrane"/>
    <property type="evidence" value="ECO:0007669"/>
    <property type="project" value="TreeGrafter"/>
</dbReference>
<dbReference type="PROSITE" id="PS51885">
    <property type="entry name" value="NEPRILYSIN"/>
    <property type="match status" value="1"/>
</dbReference>
<dbReference type="AlphaFoldDB" id="V5GIT1"/>
<dbReference type="Pfam" id="PF05649">
    <property type="entry name" value="Peptidase_M13_N"/>
    <property type="match status" value="1"/>
</dbReference>
<feature type="domain" description="Peptidase M13 N-terminal" evidence="3">
    <location>
        <begin position="56"/>
        <end position="438"/>
    </location>
</feature>
<dbReference type="SUPFAM" id="SSF55486">
    <property type="entry name" value="Metalloproteases ('zincins'), catalytic domain"/>
    <property type="match status" value="1"/>
</dbReference>
<reference evidence="4" key="1">
    <citation type="journal article" date="2015" name="Sci. Rep.">
        <title>Tissue- and time-dependent transcription in Ixodes ricinus salivary glands and midguts when blood feeding on the vertebrate host.</title>
        <authorList>
            <person name="Kotsyfakis M."/>
            <person name="Schwarz A."/>
            <person name="Erhart J."/>
            <person name="Ribeiro J.M."/>
        </authorList>
    </citation>
    <scope>NUCLEOTIDE SEQUENCE</scope>
    <source>
        <tissue evidence="4">Salivary gland and midgut</tissue>
    </source>
</reference>
<dbReference type="PANTHER" id="PTHR11733">
    <property type="entry name" value="ZINC METALLOPROTEASE FAMILY M13 NEPRILYSIN-RELATED"/>
    <property type="match status" value="1"/>
</dbReference>
<accession>V5GIT1</accession>